<proteinExistence type="predicted"/>
<keyword evidence="1" id="KW-0805">Transcription regulation</keyword>
<dbReference type="Gene3D" id="3.30.70.920">
    <property type="match status" value="1"/>
</dbReference>
<protein>
    <submittedName>
        <fullName evidence="5">Transcriptional regulator</fullName>
    </submittedName>
</protein>
<dbReference type="PRINTS" id="PR00033">
    <property type="entry name" value="HTHASNC"/>
</dbReference>
<dbReference type="InterPro" id="IPR000485">
    <property type="entry name" value="AsnC-type_HTH_dom"/>
</dbReference>
<name>A0A0R2SID0_9GAMM</name>
<dbReference type="GO" id="GO:0043200">
    <property type="term" value="P:response to amino acid"/>
    <property type="evidence" value="ECO:0007669"/>
    <property type="project" value="TreeGrafter"/>
</dbReference>
<evidence type="ECO:0000256" key="2">
    <source>
        <dbReference type="ARBA" id="ARBA00023125"/>
    </source>
</evidence>
<dbReference type="Pfam" id="PF13412">
    <property type="entry name" value="HTH_24"/>
    <property type="match status" value="1"/>
</dbReference>
<dbReference type="AlphaFoldDB" id="A0A0R2SID0"/>
<dbReference type="SUPFAM" id="SSF46785">
    <property type="entry name" value="Winged helix' DNA-binding domain"/>
    <property type="match status" value="1"/>
</dbReference>
<evidence type="ECO:0000259" key="4">
    <source>
        <dbReference type="PROSITE" id="PS50956"/>
    </source>
</evidence>
<dbReference type="SUPFAM" id="SSF54909">
    <property type="entry name" value="Dimeric alpha+beta barrel"/>
    <property type="match status" value="1"/>
</dbReference>
<dbReference type="InterPro" id="IPR011991">
    <property type="entry name" value="ArsR-like_HTH"/>
</dbReference>
<reference evidence="5 6" key="1">
    <citation type="submission" date="2015-10" db="EMBL/GenBank/DDBJ databases">
        <title>Metagenome-Assembled Genomes uncover a global brackish microbiome.</title>
        <authorList>
            <person name="Hugerth L.W."/>
            <person name="Larsson J."/>
            <person name="Alneberg J."/>
            <person name="Lindh M.V."/>
            <person name="Legrand C."/>
            <person name="Pinhassi J."/>
            <person name="Andersson A.F."/>
        </authorList>
    </citation>
    <scope>NUCLEOTIDE SEQUENCE [LARGE SCALE GENOMIC DNA]</scope>
    <source>
        <strain evidence="5">BACL4 MAG-120507-bin80</strain>
    </source>
</reference>
<dbReference type="GO" id="GO:0043565">
    <property type="term" value="F:sequence-specific DNA binding"/>
    <property type="evidence" value="ECO:0007669"/>
    <property type="project" value="InterPro"/>
</dbReference>
<dbReference type="GO" id="GO:0005829">
    <property type="term" value="C:cytosol"/>
    <property type="evidence" value="ECO:0007669"/>
    <property type="project" value="TreeGrafter"/>
</dbReference>
<evidence type="ECO:0000313" key="5">
    <source>
        <dbReference type="EMBL" id="KRO72832.1"/>
    </source>
</evidence>
<organism evidence="5 6">
    <name type="scientific">OM182 bacterium BACL3 MAG-120507-bin80</name>
    <dbReference type="NCBI Taxonomy" id="1655577"/>
    <lineage>
        <taxon>Bacteria</taxon>
        <taxon>Pseudomonadati</taxon>
        <taxon>Pseudomonadota</taxon>
        <taxon>Gammaproteobacteria</taxon>
        <taxon>OMG group</taxon>
        <taxon>OM182 clade</taxon>
    </lineage>
</organism>
<dbReference type="CDD" id="cd00090">
    <property type="entry name" value="HTH_ARSR"/>
    <property type="match status" value="1"/>
</dbReference>
<dbReference type="InterPro" id="IPR011008">
    <property type="entry name" value="Dimeric_a/b-barrel"/>
</dbReference>
<evidence type="ECO:0000313" key="6">
    <source>
        <dbReference type="Proteomes" id="UP000051934"/>
    </source>
</evidence>
<accession>A0A0R2SID0</accession>
<keyword evidence="3" id="KW-0804">Transcription</keyword>
<dbReference type="SMART" id="SM00344">
    <property type="entry name" value="HTH_ASNC"/>
    <property type="match status" value="1"/>
</dbReference>
<dbReference type="InterPro" id="IPR019888">
    <property type="entry name" value="Tscrpt_reg_AsnC-like"/>
</dbReference>
<dbReference type="PROSITE" id="PS00519">
    <property type="entry name" value="HTH_ASNC_1"/>
    <property type="match status" value="1"/>
</dbReference>
<dbReference type="PANTHER" id="PTHR30154:SF17">
    <property type="entry name" value="DNA-BINDING TRANSCRIPTIONAL ACTIVATOR DECR"/>
    <property type="match status" value="1"/>
</dbReference>
<gene>
    <name evidence="5" type="ORF">ABR69_10080</name>
</gene>
<evidence type="ECO:0000256" key="1">
    <source>
        <dbReference type="ARBA" id="ARBA00023015"/>
    </source>
</evidence>
<dbReference type="InterPro" id="IPR019887">
    <property type="entry name" value="Tscrpt_reg_AsnC/Lrp_C"/>
</dbReference>
<dbReference type="Pfam" id="PF01037">
    <property type="entry name" value="AsnC_trans_reg"/>
    <property type="match status" value="1"/>
</dbReference>
<dbReference type="Gene3D" id="1.10.10.10">
    <property type="entry name" value="Winged helix-like DNA-binding domain superfamily/Winged helix DNA-binding domain"/>
    <property type="match status" value="1"/>
</dbReference>
<feature type="domain" description="HTH asnC-type" evidence="4">
    <location>
        <begin position="3"/>
        <end position="64"/>
    </location>
</feature>
<dbReference type="InterPro" id="IPR036390">
    <property type="entry name" value="WH_DNA-bd_sf"/>
</dbReference>
<keyword evidence="2" id="KW-0238">DNA-binding</keyword>
<sequence>MQLDRQDIVLLSILQKDSSQSVGELADTVGMSKSACWRRLQKLEKEGVIRQRVALLDANALNLSLTVYISVRTNQHNDEWAATFQRATELIPGVLEVYRMSGDLDYLIKAVVADMPDYDRLYKQLIKADIYDVSSSFVMETLRHTTCLPL</sequence>
<dbReference type="PROSITE" id="PS50956">
    <property type="entry name" value="HTH_ASNC_2"/>
    <property type="match status" value="1"/>
</dbReference>
<comment type="caution">
    <text evidence="5">The sequence shown here is derived from an EMBL/GenBank/DDBJ whole genome shotgun (WGS) entry which is preliminary data.</text>
</comment>
<dbReference type="Proteomes" id="UP000051934">
    <property type="component" value="Unassembled WGS sequence"/>
</dbReference>
<dbReference type="GO" id="GO:0006355">
    <property type="term" value="P:regulation of DNA-templated transcription"/>
    <property type="evidence" value="ECO:0007669"/>
    <property type="project" value="UniProtKB-ARBA"/>
</dbReference>
<evidence type="ECO:0000256" key="3">
    <source>
        <dbReference type="ARBA" id="ARBA00023163"/>
    </source>
</evidence>
<dbReference type="InterPro" id="IPR036388">
    <property type="entry name" value="WH-like_DNA-bd_sf"/>
</dbReference>
<dbReference type="EMBL" id="LIBB01000043">
    <property type="protein sequence ID" value="KRO72832.1"/>
    <property type="molecule type" value="Genomic_DNA"/>
</dbReference>
<dbReference type="InterPro" id="IPR019885">
    <property type="entry name" value="Tscrpt_reg_HTH_AsnC-type_CS"/>
</dbReference>
<dbReference type="PANTHER" id="PTHR30154">
    <property type="entry name" value="LEUCINE-RESPONSIVE REGULATORY PROTEIN"/>
    <property type="match status" value="1"/>
</dbReference>